<feature type="compositionally biased region" description="Basic and acidic residues" evidence="1">
    <location>
        <begin position="356"/>
        <end position="365"/>
    </location>
</feature>
<sequence>MPLSPSSASGPSTALPPTDACPDKVGGKSGLTKSIRSSSWSTWLSASIFHTSEAQDNPISKVEGQYNEPVANPELGGETGTNQEKDLHKSVQSDEHKKFVTIDEPIEETGNGTESDTHSDTGTVRRPKIPGSNIPPKFLLSPESLDNHRSLSLNDIDRLPQEYQLESHTSRRPNNREPEDRTRQAPGPRRTSRTVSRDDCLKARGANPRTGVVSPALTDESCSDGLGAQVENLGSLMNNQKWRLKGDQWISLDASERTPLPTPSTDADAGVPLKSLEDRFVVNMPSAREPCPPTMTPQQIADFQQACNRFYRYDNDMVDPERAPSPRPMTPEGPSTPPKKLYKIREALLQSTGPFERGHKRERPPVHPYNPHPQSRSRQWRHSSAPPTDRPRHGQREQTNKSFLDGGRVCGREDRLPAPQKMRRYPPATDLYRPTGHYGQRGPQEIPYRNHRGPGMPSYPQDLHPRFRSSGPARRQNFDGVQDRRVSRDIYFEPQSHARQTIQLGPSDGDDLLATITTTTTTSTVTPIRLNPSDMDSYFTPTEVTSQKSSPGQSQRASGESIATTATKTGNVGSAENVEDTEGINQPAATHNTKSGRNAQGADGLIPILGTQGGEIRSSDEYCTNWLIARATSFTKYHLIPMAIFYLTLAAMTCREYHQYLASRMAGLNTPQGLRSMRVMGGVLFMAVAISLIPRSPAKASSLSLQDMV</sequence>
<name>C5FFF7_ARTOC</name>
<feature type="region of interest" description="Disordered" evidence="1">
    <location>
        <begin position="525"/>
        <end position="602"/>
    </location>
</feature>
<protein>
    <submittedName>
        <fullName evidence="2">Uncharacterized protein</fullName>
    </submittedName>
</protein>
<dbReference type="eggNOG" id="ENOG502TEVN">
    <property type="taxonomic scope" value="Eukaryota"/>
</dbReference>
<dbReference type="GeneID" id="9223226"/>
<dbReference type="AlphaFoldDB" id="C5FFF7"/>
<dbReference type="OMA" id="QQACNRF"/>
<feature type="region of interest" description="Disordered" evidence="1">
    <location>
        <begin position="352"/>
        <end position="444"/>
    </location>
</feature>
<organism evidence="2 3">
    <name type="scientific">Arthroderma otae (strain ATCC MYA-4605 / CBS 113480)</name>
    <name type="common">Microsporum canis</name>
    <dbReference type="NCBI Taxonomy" id="554155"/>
    <lineage>
        <taxon>Eukaryota</taxon>
        <taxon>Fungi</taxon>
        <taxon>Dikarya</taxon>
        <taxon>Ascomycota</taxon>
        <taxon>Pezizomycotina</taxon>
        <taxon>Eurotiomycetes</taxon>
        <taxon>Eurotiomycetidae</taxon>
        <taxon>Onygenales</taxon>
        <taxon>Arthrodermataceae</taxon>
        <taxon>Microsporum</taxon>
    </lineage>
</organism>
<feature type="region of interest" description="Disordered" evidence="1">
    <location>
        <begin position="52"/>
        <end position="222"/>
    </location>
</feature>
<evidence type="ECO:0000313" key="3">
    <source>
        <dbReference type="Proteomes" id="UP000002035"/>
    </source>
</evidence>
<feature type="region of interest" description="Disordered" evidence="1">
    <location>
        <begin position="1"/>
        <end position="36"/>
    </location>
</feature>
<feature type="compositionally biased region" description="Polar residues" evidence="1">
    <location>
        <begin position="539"/>
        <end position="574"/>
    </location>
</feature>
<feature type="compositionally biased region" description="Basic and acidic residues" evidence="1">
    <location>
        <begin position="145"/>
        <end position="160"/>
    </location>
</feature>
<feature type="compositionally biased region" description="Polar residues" evidence="1">
    <location>
        <begin position="583"/>
        <end position="598"/>
    </location>
</feature>
<dbReference type="RefSeq" id="XP_002849289.1">
    <property type="nucleotide sequence ID" value="XM_002849243.1"/>
</dbReference>
<feature type="compositionally biased region" description="Basic and acidic residues" evidence="1">
    <location>
        <begin position="83"/>
        <end position="101"/>
    </location>
</feature>
<dbReference type="STRING" id="554155.C5FFF7"/>
<keyword evidence="3" id="KW-1185">Reference proteome</keyword>
<proteinExistence type="predicted"/>
<evidence type="ECO:0000256" key="1">
    <source>
        <dbReference type="SAM" id="MobiDB-lite"/>
    </source>
</evidence>
<feature type="compositionally biased region" description="Pro residues" evidence="1">
    <location>
        <begin position="325"/>
        <end position="337"/>
    </location>
</feature>
<dbReference type="OrthoDB" id="5415055at2759"/>
<reference evidence="3" key="1">
    <citation type="journal article" date="2012" name="MBio">
        <title>Comparative genome analysis of Trichophyton rubrum and related dermatophytes reveals candidate genes involved in infection.</title>
        <authorList>
            <person name="Martinez D.A."/>
            <person name="Oliver B.G."/>
            <person name="Graeser Y."/>
            <person name="Goldberg J.M."/>
            <person name="Li W."/>
            <person name="Martinez-Rossi N.M."/>
            <person name="Monod M."/>
            <person name="Shelest E."/>
            <person name="Barton R.C."/>
            <person name="Birch E."/>
            <person name="Brakhage A.A."/>
            <person name="Chen Z."/>
            <person name="Gurr S.J."/>
            <person name="Heiman D."/>
            <person name="Heitman J."/>
            <person name="Kosti I."/>
            <person name="Rossi A."/>
            <person name="Saif S."/>
            <person name="Samalova M."/>
            <person name="Saunders C.W."/>
            <person name="Shea T."/>
            <person name="Summerbell R.C."/>
            <person name="Xu J."/>
            <person name="Young S."/>
            <person name="Zeng Q."/>
            <person name="Birren B.W."/>
            <person name="Cuomo C.A."/>
            <person name="White T.C."/>
        </authorList>
    </citation>
    <scope>NUCLEOTIDE SEQUENCE [LARGE SCALE GENOMIC DNA]</scope>
    <source>
        <strain evidence="3">ATCC MYA-4605 / CBS 113480</strain>
    </source>
</reference>
<dbReference type="EMBL" id="DS995702">
    <property type="protein sequence ID" value="EEQ29404.1"/>
    <property type="molecule type" value="Genomic_DNA"/>
</dbReference>
<feature type="compositionally biased region" description="Basic and acidic residues" evidence="1">
    <location>
        <begin position="389"/>
        <end position="399"/>
    </location>
</feature>
<feature type="region of interest" description="Disordered" evidence="1">
    <location>
        <begin position="316"/>
        <end position="339"/>
    </location>
</feature>
<feature type="compositionally biased region" description="Polar residues" evidence="1">
    <location>
        <begin position="1"/>
        <end position="12"/>
    </location>
</feature>
<evidence type="ECO:0000313" key="2">
    <source>
        <dbReference type="EMBL" id="EEQ29404.1"/>
    </source>
</evidence>
<dbReference type="VEuPathDB" id="FungiDB:MCYG_02223"/>
<gene>
    <name evidence="2" type="ORF">MCYG_02223</name>
</gene>
<dbReference type="Proteomes" id="UP000002035">
    <property type="component" value="Unassembled WGS sequence"/>
</dbReference>
<dbReference type="HOGENOM" id="CLU_398057_0_0_1"/>
<feature type="compositionally biased region" description="Basic and acidic residues" evidence="1">
    <location>
        <begin position="174"/>
        <end position="183"/>
    </location>
</feature>
<accession>C5FFF7</accession>